<name>A0A7X5YDK8_9BACT</name>
<gene>
    <name evidence="4" type="ORF">F1644_20820</name>
    <name evidence="3" type="ORF">GGR15_002566</name>
</gene>
<evidence type="ECO:0000313" key="4">
    <source>
        <dbReference type="EMBL" id="WOF14545.1"/>
    </source>
</evidence>
<dbReference type="PANTHER" id="PTHR44068">
    <property type="entry name" value="ZGC:194242"/>
    <property type="match status" value="1"/>
</dbReference>
<dbReference type="InterPro" id="IPR050447">
    <property type="entry name" value="Erg6_SMT_methyltransf"/>
</dbReference>
<dbReference type="Proteomes" id="UP000576368">
    <property type="component" value="Unassembled WGS sequence"/>
</dbReference>
<dbReference type="Pfam" id="PF08241">
    <property type="entry name" value="Methyltransf_11"/>
    <property type="match status" value="1"/>
</dbReference>
<dbReference type="GO" id="GO:0008757">
    <property type="term" value="F:S-adenosylmethionine-dependent methyltransferase activity"/>
    <property type="evidence" value="ECO:0007669"/>
    <property type="project" value="InterPro"/>
</dbReference>
<keyword evidence="1" id="KW-0808">Transferase</keyword>
<dbReference type="InterPro" id="IPR029063">
    <property type="entry name" value="SAM-dependent_MTases_sf"/>
</dbReference>
<protein>
    <submittedName>
        <fullName evidence="4">Class I SAM-dependent methyltransferase</fullName>
    </submittedName>
    <submittedName>
        <fullName evidence="3">Ubiquinone/menaquinone biosynthesis C-methylase UbiE</fullName>
    </submittedName>
</protein>
<dbReference type="PANTHER" id="PTHR44068:SF11">
    <property type="entry name" value="GERANYL DIPHOSPHATE 2-C-METHYLTRANSFERASE"/>
    <property type="match status" value="1"/>
</dbReference>
<reference evidence="3 5" key="2">
    <citation type="submission" date="2020-03" db="EMBL/GenBank/DDBJ databases">
        <title>Genomic Encyclopedia of Type Strains, Phase IV (KMG-IV): sequencing the most valuable type-strain genomes for metagenomic binning, comparative biology and taxonomic classification.</title>
        <authorList>
            <person name="Goeker M."/>
        </authorList>
    </citation>
    <scope>NUCLEOTIDE SEQUENCE [LARGE SCALE GENOMIC DNA]</scope>
    <source>
        <strain evidence="3 5">DSM 105722</strain>
    </source>
</reference>
<evidence type="ECO:0000313" key="5">
    <source>
        <dbReference type="Proteomes" id="UP000576368"/>
    </source>
</evidence>
<keyword evidence="3" id="KW-0830">Ubiquinone</keyword>
<dbReference type="Proteomes" id="UP001302374">
    <property type="component" value="Chromosome"/>
</dbReference>
<dbReference type="Gene3D" id="3.40.50.150">
    <property type="entry name" value="Vaccinia Virus protein VP39"/>
    <property type="match status" value="1"/>
</dbReference>
<evidence type="ECO:0000313" key="3">
    <source>
        <dbReference type="EMBL" id="NJC18936.1"/>
    </source>
</evidence>
<keyword evidence="6" id="KW-1185">Reference proteome</keyword>
<evidence type="ECO:0000313" key="6">
    <source>
        <dbReference type="Proteomes" id="UP001302374"/>
    </source>
</evidence>
<dbReference type="CDD" id="cd02440">
    <property type="entry name" value="AdoMet_MTases"/>
    <property type="match status" value="1"/>
</dbReference>
<dbReference type="EMBL" id="JAATLI010000009">
    <property type="protein sequence ID" value="NJC18936.1"/>
    <property type="molecule type" value="Genomic_DNA"/>
</dbReference>
<organism evidence="3 5">
    <name type="scientific">Butyricimonas paravirosa</name>
    <dbReference type="NCBI Taxonomy" id="1472417"/>
    <lineage>
        <taxon>Bacteria</taxon>
        <taxon>Pseudomonadati</taxon>
        <taxon>Bacteroidota</taxon>
        <taxon>Bacteroidia</taxon>
        <taxon>Bacteroidales</taxon>
        <taxon>Odoribacteraceae</taxon>
        <taxon>Butyricimonas</taxon>
    </lineage>
</organism>
<dbReference type="SUPFAM" id="SSF53335">
    <property type="entry name" value="S-adenosyl-L-methionine-dependent methyltransferases"/>
    <property type="match status" value="1"/>
</dbReference>
<dbReference type="InterPro" id="IPR013216">
    <property type="entry name" value="Methyltransf_11"/>
</dbReference>
<dbReference type="RefSeq" id="WP_118305089.1">
    <property type="nucleotide sequence ID" value="NZ_BMPA01000009.1"/>
</dbReference>
<dbReference type="GeneID" id="86893794"/>
<reference evidence="4 6" key="1">
    <citation type="submission" date="2019-09" db="EMBL/GenBank/DDBJ databases">
        <title>Butyricimonas paravirosa DSM 105722 (=214-4 = JCM 18677 = CCUG 65563).</title>
        <authorList>
            <person name="Le Roy T."/>
            <person name="Cani P.D."/>
        </authorList>
    </citation>
    <scope>NUCLEOTIDE SEQUENCE [LARGE SCALE GENOMIC DNA]</scope>
    <source>
        <strain evidence="4 6">DSM 105722</strain>
    </source>
</reference>
<evidence type="ECO:0000259" key="2">
    <source>
        <dbReference type="Pfam" id="PF08241"/>
    </source>
</evidence>
<proteinExistence type="predicted"/>
<dbReference type="EMBL" id="CP043839">
    <property type="protein sequence ID" value="WOF14545.1"/>
    <property type="molecule type" value="Genomic_DNA"/>
</dbReference>
<dbReference type="GO" id="GO:0032259">
    <property type="term" value="P:methylation"/>
    <property type="evidence" value="ECO:0007669"/>
    <property type="project" value="UniProtKB-KW"/>
</dbReference>
<evidence type="ECO:0000256" key="1">
    <source>
        <dbReference type="ARBA" id="ARBA00022679"/>
    </source>
</evidence>
<accession>A0A7X5YDK8</accession>
<dbReference type="AlphaFoldDB" id="A0A7X5YDK8"/>
<sequence length="211" mass="23715">MEKKGFINKFFQNAGKPEGFLGRMILRGMNKGHAPLSRWARSCLVRQPERNTLDIGCGGGANLSEILKLCPQGKVHGIDISQESVAFARKKNMKHLGTRCFVDQGSADRLPYADNSFDVVTAFETIYFWGDLHRAFIEVKRVLKDNGFFLICCEASDPTNETWTSRIEGMVVHPSSELKYILAQSGFTNITLHRKNKEDLCIVAQKQSSNN</sequence>
<feature type="domain" description="Methyltransferase type 11" evidence="2">
    <location>
        <begin position="53"/>
        <end position="151"/>
    </location>
</feature>
<keyword evidence="3" id="KW-0489">Methyltransferase</keyword>